<sequence>MVQGSSSRAALCLCSAASGVWIGANEFEANETKHFWALVQLPSAPATTAEIADLPPVPVSVSR</sequence>
<gene>
    <name evidence="1" type="ORF">GCM10009550_61410</name>
</gene>
<dbReference type="RefSeq" id="WP_344244665.1">
    <property type="nucleotide sequence ID" value="NZ_BAAAHH010000033.1"/>
</dbReference>
<proteinExistence type="predicted"/>
<reference evidence="1 2" key="1">
    <citation type="journal article" date="2019" name="Int. J. Syst. Evol. Microbiol.">
        <title>The Global Catalogue of Microorganisms (GCM) 10K type strain sequencing project: providing services to taxonomists for standard genome sequencing and annotation.</title>
        <authorList>
            <consortium name="The Broad Institute Genomics Platform"/>
            <consortium name="The Broad Institute Genome Sequencing Center for Infectious Disease"/>
            <person name="Wu L."/>
            <person name="Ma J."/>
        </authorList>
    </citation>
    <scope>NUCLEOTIDE SEQUENCE [LARGE SCALE GENOMIC DNA]</scope>
    <source>
        <strain evidence="1 2">JCM 10696</strain>
    </source>
</reference>
<comment type="caution">
    <text evidence="1">The sequence shown here is derived from an EMBL/GenBank/DDBJ whole genome shotgun (WGS) entry which is preliminary data.</text>
</comment>
<evidence type="ECO:0000313" key="2">
    <source>
        <dbReference type="Proteomes" id="UP001500665"/>
    </source>
</evidence>
<protein>
    <recommendedName>
        <fullName evidence="3">Secreted protein</fullName>
    </recommendedName>
</protein>
<name>A0ABN1RUI4_9ACTN</name>
<accession>A0ABN1RUI4</accession>
<dbReference type="Proteomes" id="UP001500665">
    <property type="component" value="Unassembled WGS sequence"/>
</dbReference>
<keyword evidence="2" id="KW-1185">Reference proteome</keyword>
<dbReference type="EMBL" id="BAAAHH010000033">
    <property type="protein sequence ID" value="GAA0964163.1"/>
    <property type="molecule type" value="Genomic_DNA"/>
</dbReference>
<organism evidence="1 2">
    <name type="scientific">Actinocorallia libanotica</name>
    <dbReference type="NCBI Taxonomy" id="46162"/>
    <lineage>
        <taxon>Bacteria</taxon>
        <taxon>Bacillati</taxon>
        <taxon>Actinomycetota</taxon>
        <taxon>Actinomycetes</taxon>
        <taxon>Streptosporangiales</taxon>
        <taxon>Thermomonosporaceae</taxon>
        <taxon>Actinocorallia</taxon>
    </lineage>
</organism>
<evidence type="ECO:0008006" key="3">
    <source>
        <dbReference type="Google" id="ProtNLM"/>
    </source>
</evidence>
<evidence type="ECO:0000313" key="1">
    <source>
        <dbReference type="EMBL" id="GAA0964163.1"/>
    </source>
</evidence>